<dbReference type="Pfam" id="PF01429">
    <property type="entry name" value="MBD"/>
    <property type="match status" value="1"/>
</dbReference>
<keyword evidence="2" id="KW-0805">Transcription regulation</keyword>
<evidence type="ECO:0000313" key="7">
    <source>
        <dbReference type="EMBL" id="PIA50088.1"/>
    </source>
</evidence>
<dbReference type="GO" id="GO:0003677">
    <property type="term" value="F:DNA binding"/>
    <property type="evidence" value="ECO:0007669"/>
    <property type="project" value="UniProtKB-KW"/>
</dbReference>
<dbReference type="AlphaFoldDB" id="A0A2G5E2T3"/>
<gene>
    <name evidence="7" type="ORF">AQUCO_01300668v1</name>
</gene>
<dbReference type="PROSITE" id="PS50982">
    <property type="entry name" value="MBD"/>
    <property type="match status" value="1"/>
</dbReference>
<keyword evidence="3" id="KW-0238">DNA-binding</keyword>
<reference evidence="7 8" key="1">
    <citation type="submission" date="2017-09" db="EMBL/GenBank/DDBJ databases">
        <title>WGS assembly of Aquilegia coerulea Goldsmith.</title>
        <authorList>
            <person name="Hodges S."/>
            <person name="Kramer E."/>
            <person name="Nordborg M."/>
            <person name="Tomkins J."/>
            <person name="Borevitz J."/>
            <person name="Derieg N."/>
            <person name="Yan J."/>
            <person name="Mihaltcheva S."/>
            <person name="Hayes R.D."/>
            <person name="Rokhsar D."/>
        </authorList>
    </citation>
    <scope>NUCLEOTIDE SEQUENCE [LARGE SCALE GENOMIC DNA]</scope>
    <source>
        <strain evidence="8">cv. Goldsmith</strain>
    </source>
</reference>
<dbReference type="Proteomes" id="UP000230069">
    <property type="component" value="Unassembled WGS sequence"/>
</dbReference>
<dbReference type="GO" id="GO:0005634">
    <property type="term" value="C:nucleus"/>
    <property type="evidence" value="ECO:0007669"/>
    <property type="project" value="UniProtKB-SubCell"/>
</dbReference>
<keyword evidence="5" id="KW-0539">Nucleus</keyword>
<protein>
    <recommendedName>
        <fullName evidence="6">MBD domain-containing protein</fullName>
    </recommendedName>
</protein>
<evidence type="ECO:0000256" key="5">
    <source>
        <dbReference type="ARBA" id="ARBA00023242"/>
    </source>
</evidence>
<evidence type="ECO:0000256" key="3">
    <source>
        <dbReference type="ARBA" id="ARBA00023125"/>
    </source>
</evidence>
<sequence>MEINNTSYIAYQQQSNQGIRVSKDSSIKKRRKAKYKVVNRSECKRNVEWLPLSWEIQARIRKSGDTAGQLDYYFYDPLSKKLCRSTKEAKRFIGINQVEVNEAENDGDVIDLEGAHPPLMLMQDLNELPPEAEWQANEPVYPQVDGNLQ</sequence>
<dbReference type="EMBL" id="KZ305030">
    <property type="protein sequence ID" value="PIA50088.1"/>
    <property type="molecule type" value="Genomic_DNA"/>
</dbReference>
<keyword evidence="8" id="KW-1185">Reference proteome</keyword>
<keyword evidence="4" id="KW-0804">Transcription</keyword>
<feature type="domain" description="MBD" evidence="6">
    <location>
        <begin position="40"/>
        <end position="117"/>
    </location>
</feature>
<dbReference type="OrthoDB" id="10072024at2759"/>
<evidence type="ECO:0000256" key="1">
    <source>
        <dbReference type="ARBA" id="ARBA00004123"/>
    </source>
</evidence>
<evidence type="ECO:0000259" key="6">
    <source>
        <dbReference type="PROSITE" id="PS50982"/>
    </source>
</evidence>
<evidence type="ECO:0000256" key="4">
    <source>
        <dbReference type="ARBA" id="ARBA00023163"/>
    </source>
</evidence>
<dbReference type="Gene3D" id="3.30.890.10">
    <property type="entry name" value="Methyl-cpg-binding Protein 2, Chain A"/>
    <property type="match status" value="1"/>
</dbReference>
<comment type="subcellular location">
    <subcellularLocation>
        <location evidence="1">Nucleus</location>
    </subcellularLocation>
</comment>
<dbReference type="InParanoid" id="A0A2G5E2T3"/>
<proteinExistence type="predicted"/>
<dbReference type="SUPFAM" id="SSF54171">
    <property type="entry name" value="DNA-binding domain"/>
    <property type="match status" value="1"/>
</dbReference>
<evidence type="ECO:0000313" key="8">
    <source>
        <dbReference type="Proteomes" id="UP000230069"/>
    </source>
</evidence>
<evidence type="ECO:0000256" key="2">
    <source>
        <dbReference type="ARBA" id="ARBA00023015"/>
    </source>
</evidence>
<accession>A0A2G5E2T3</accession>
<dbReference type="InterPro" id="IPR001739">
    <property type="entry name" value="Methyl_CpG_DNA-bd"/>
</dbReference>
<dbReference type="InterPro" id="IPR016177">
    <property type="entry name" value="DNA-bd_dom_sf"/>
</dbReference>
<organism evidence="7 8">
    <name type="scientific">Aquilegia coerulea</name>
    <name type="common">Rocky mountain columbine</name>
    <dbReference type="NCBI Taxonomy" id="218851"/>
    <lineage>
        <taxon>Eukaryota</taxon>
        <taxon>Viridiplantae</taxon>
        <taxon>Streptophyta</taxon>
        <taxon>Embryophyta</taxon>
        <taxon>Tracheophyta</taxon>
        <taxon>Spermatophyta</taxon>
        <taxon>Magnoliopsida</taxon>
        <taxon>Ranunculales</taxon>
        <taxon>Ranunculaceae</taxon>
        <taxon>Thalictroideae</taxon>
        <taxon>Aquilegia</taxon>
    </lineage>
</organism>
<name>A0A2G5E2T3_AQUCA</name>